<name>A0A0L9TWP4_PHAAN</name>
<proteinExistence type="inferred from homology"/>
<dbReference type="InterPro" id="IPR011679">
    <property type="entry name" value="ERp29_C"/>
</dbReference>
<protein>
    <recommendedName>
        <fullName evidence="3">protein disulfide-isomerase</fullName>
        <ecNumber evidence="3">5.3.4.1</ecNumber>
    </recommendedName>
    <alternativeName>
        <fullName evidence="9">P5</fullName>
    </alternativeName>
</protein>
<dbReference type="InterPro" id="IPR017937">
    <property type="entry name" value="Thioredoxin_CS"/>
</dbReference>
<dbReference type="GO" id="GO:0006457">
    <property type="term" value="P:protein folding"/>
    <property type="evidence" value="ECO:0007669"/>
    <property type="project" value="TreeGrafter"/>
</dbReference>
<evidence type="ECO:0000256" key="11">
    <source>
        <dbReference type="SAM" id="SignalP"/>
    </source>
</evidence>
<comment type="similarity">
    <text evidence="2 10">Belongs to the protein disulfide isomerase family.</text>
</comment>
<dbReference type="FunFam" id="3.40.30.10:FF:000032">
    <property type="entry name" value="Protein disulfide-isomerase A6 homolog"/>
    <property type="match status" value="2"/>
</dbReference>
<dbReference type="InterPro" id="IPR005788">
    <property type="entry name" value="PDI_thioredoxin-like_dom"/>
</dbReference>
<dbReference type="EMBL" id="CM003372">
    <property type="protein sequence ID" value="KOM34847.1"/>
    <property type="molecule type" value="Genomic_DNA"/>
</dbReference>
<dbReference type="CDD" id="cd00238">
    <property type="entry name" value="ERp29c"/>
    <property type="match status" value="1"/>
</dbReference>
<evidence type="ECO:0000256" key="1">
    <source>
        <dbReference type="ARBA" id="ARBA00001182"/>
    </source>
</evidence>
<keyword evidence="8" id="KW-0676">Redox-active center</keyword>
<evidence type="ECO:0000256" key="3">
    <source>
        <dbReference type="ARBA" id="ARBA00012723"/>
    </source>
</evidence>
<evidence type="ECO:0000256" key="4">
    <source>
        <dbReference type="ARBA" id="ARBA00022729"/>
    </source>
</evidence>
<dbReference type="GO" id="GO:0003756">
    <property type="term" value="F:protein disulfide isomerase activity"/>
    <property type="evidence" value="ECO:0007669"/>
    <property type="project" value="UniProtKB-EC"/>
</dbReference>
<keyword evidence="5" id="KW-0677">Repeat</keyword>
<feature type="chain" id="PRO_5005595029" description="protein disulfide-isomerase" evidence="11">
    <location>
        <begin position="28"/>
        <end position="363"/>
    </location>
</feature>
<sequence>MEKYQIWSSRIVLGAFAFALLFLAASADDVVVLSEENFEKEVGQDRGALVEFYAPWCGHCKKLAPEYEKLGSSFKKAKSVLIGKVDCDEHKSLCSKYGVSGYPTLQWFPKGSLEPKKYEGPRTAESLAEFVNTEGGTNVKIATAPSNVVVLTPENFNEIVLDETKDVLVEFYAPWCGHCKSLAPTYEKVATAFKLEENVVIANLDADKYRDLAEKFDVSGFPTLKFFPKSNKAGEEYGGGRDLDDFVAFINEKSGSSRDGKGQLTSQAGRVESLDVLVKEFVAASDEEKKSVFTRIEEEVEKLQGSASSYGKIYLKAAKNSLVKGSDYAKNEIQRLQRILDKSVSPAKADEFTLKKNILSAYA</sequence>
<feature type="domain" description="Thioredoxin" evidence="12">
    <location>
        <begin position="9"/>
        <end position="136"/>
    </location>
</feature>
<accession>A0A0L9TWP4</accession>
<dbReference type="SUPFAM" id="SSF52833">
    <property type="entry name" value="Thioredoxin-like"/>
    <property type="match status" value="2"/>
</dbReference>
<dbReference type="InterPro" id="IPR013766">
    <property type="entry name" value="Thioredoxin_domain"/>
</dbReference>
<evidence type="ECO:0000256" key="2">
    <source>
        <dbReference type="ARBA" id="ARBA00006347"/>
    </source>
</evidence>
<keyword evidence="4 11" id="KW-0732">Signal</keyword>
<dbReference type="Gramene" id="KOM34847">
    <property type="protein sequence ID" value="KOM34847"/>
    <property type="gene ID" value="LR48_Vigan02g099700"/>
</dbReference>
<evidence type="ECO:0000313" key="13">
    <source>
        <dbReference type="EMBL" id="KOM34847.1"/>
    </source>
</evidence>
<dbReference type="Pfam" id="PF07749">
    <property type="entry name" value="ERp29"/>
    <property type="match status" value="1"/>
</dbReference>
<comment type="catalytic activity">
    <reaction evidence="1">
        <text>Catalyzes the rearrangement of -S-S- bonds in proteins.</text>
        <dbReference type="EC" id="5.3.4.1"/>
    </reaction>
</comment>
<evidence type="ECO:0000256" key="6">
    <source>
        <dbReference type="ARBA" id="ARBA00023157"/>
    </source>
</evidence>
<keyword evidence="7" id="KW-0413">Isomerase</keyword>
<dbReference type="KEGG" id="var:108326116"/>
<dbReference type="PANTHER" id="PTHR45672">
    <property type="entry name" value="PROTEIN DISULFIDE-ISOMERASE C17H9.14C-RELATED"/>
    <property type="match status" value="1"/>
</dbReference>
<evidence type="ECO:0000313" key="14">
    <source>
        <dbReference type="Proteomes" id="UP000053144"/>
    </source>
</evidence>
<evidence type="ECO:0000256" key="7">
    <source>
        <dbReference type="ARBA" id="ARBA00023235"/>
    </source>
</evidence>
<evidence type="ECO:0000256" key="9">
    <source>
        <dbReference type="ARBA" id="ARBA00080925"/>
    </source>
</evidence>
<dbReference type="Proteomes" id="UP000053144">
    <property type="component" value="Chromosome 2"/>
</dbReference>
<keyword evidence="6" id="KW-1015">Disulfide bond</keyword>
<dbReference type="SUPFAM" id="SSF47933">
    <property type="entry name" value="ERP29 C domain-like"/>
    <property type="match status" value="1"/>
</dbReference>
<dbReference type="OrthoDB" id="10264505at2759"/>
<dbReference type="EC" id="5.3.4.1" evidence="3"/>
<evidence type="ECO:0000256" key="10">
    <source>
        <dbReference type="RuleBase" id="RU004208"/>
    </source>
</evidence>
<feature type="signal peptide" evidence="11">
    <location>
        <begin position="1"/>
        <end position="27"/>
    </location>
</feature>
<evidence type="ECO:0000259" key="12">
    <source>
        <dbReference type="PROSITE" id="PS51352"/>
    </source>
</evidence>
<gene>
    <name evidence="13" type="ORF">LR48_Vigan02g099700</name>
</gene>
<dbReference type="PRINTS" id="PR00421">
    <property type="entry name" value="THIOREDOXIN"/>
</dbReference>
<dbReference type="Gene3D" id="3.40.30.10">
    <property type="entry name" value="Glutaredoxin"/>
    <property type="match status" value="2"/>
</dbReference>
<dbReference type="InterPro" id="IPR036356">
    <property type="entry name" value="ERp29_C_sf"/>
</dbReference>
<dbReference type="InterPro" id="IPR051063">
    <property type="entry name" value="PDI"/>
</dbReference>
<feature type="domain" description="Thioredoxin" evidence="12">
    <location>
        <begin position="138"/>
        <end position="255"/>
    </location>
</feature>
<dbReference type="GO" id="GO:0005783">
    <property type="term" value="C:endoplasmic reticulum"/>
    <property type="evidence" value="ECO:0007669"/>
    <property type="project" value="InterPro"/>
</dbReference>
<dbReference type="Gene3D" id="1.20.1150.12">
    <property type="entry name" value="Endoplasmic reticulum resident protein 29, C-terminal domain"/>
    <property type="match status" value="1"/>
</dbReference>
<dbReference type="PROSITE" id="PS51352">
    <property type="entry name" value="THIOREDOXIN_2"/>
    <property type="match status" value="2"/>
</dbReference>
<dbReference type="STRING" id="3914.A0A0L9TWP4"/>
<dbReference type="OMA" id="FINEHAG"/>
<reference evidence="14" key="1">
    <citation type="journal article" date="2015" name="Proc. Natl. Acad. Sci. U.S.A.">
        <title>Genome sequencing of adzuki bean (Vigna angularis) provides insight into high starch and low fat accumulation and domestication.</title>
        <authorList>
            <person name="Yang K."/>
            <person name="Tian Z."/>
            <person name="Chen C."/>
            <person name="Luo L."/>
            <person name="Zhao B."/>
            <person name="Wang Z."/>
            <person name="Yu L."/>
            <person name="Li Y."/>
            <person name="Sun Y."/>
            <person name="Li W."/>
            <person name="Chen Y."/>
            <person name="Li Y."/>
            <person name="Zhang Y."/>
            <person name="Ai D."/>
            <person name="Zhao J."/>
            <person name="Shang C."/>
            <person name="Ma Y."/>
            <person name="Wu B."/>
            <person name="Wang M."/>
            <person name="Gao L."/>
            <person name="Sun D."/>
            <person name="Zhang P."/>
            <person name="Guo F."/>
            <person name="Wang W."/>
            <person name="Li Y."/>
            <person name="Wang J."/>
            <person name="Varshney R.K."/>
            <person name="Wang J."/>
            <person name="Ling H.Q."/>
            <person name="Wan P."/>
        </authorList>
    </citation>
    <scope>NUCLEOTIDE SEQUENCE</scope>
    <source>
        <strain evidence="14">cv. Jingnong 6</strain>
    </source>
</reference>
<dbReference type="CDD" id="cd02998">
    <property type="entry name" value="PDI_a_ERp38"/>
    <property type="match status" value="2"/>
</dbReference>
<dbReference type="PANTHER" id="PTHR45672:SF17">
    <property type="entry name" value="PROTEIN DISULFIDE-ISOMERASE LIKE 2-1"/>
    <property type="match status" value="1"/>
</dbReference>
<dbReference type="Pfam" id="PF00085">
    <property type="entry name" value="Thioredoxin"/>
    <property type="match status" value="2"/>
</dbReference>
<evidence type="ECO:0000256" key="8">
    <source>
        <dbReference type="ARBA" id="ARBA00023284"/>
    </source>
</evidence>
<organism evidence="13 14">
    <name type="scientific">Phaseolus angularis</name>
    <name type="common">Azuki bean</name>
    <name type="synonym">Vigna angularis</name>
    <dbReference type="NCBI Taxonomy" id="3914"/>
    <lineage>
        <taxon>Eukaryota</taxon>
        <taxon>Viridiplantae</taxon>
        <taxon>Streptophyta</taxon>
        <taxon>Embryophyta</taxon>
        <taxon>Tracheophyta</taxon>
        <taxon>Spermatophyta</taxon>
        <taxon>Magnoliopsida</taxon>
        <taxon>eudicotyledons</taxon>
        <taxon>Gunneridae</taxon>
        <taxon>Pentapetalae</taxon>
        <taxon>rosids</taxon>
        <taxon>fabids</taxon>
        <taxon>Fabales</taxon>
        <taxon>Fabaceae</taxon>
        <taxon>Papilionoideae</taxon>
        <taxon>50 kb inversion clade</taxon>
        <taxon>NPAAA clade</taxon>
        <taxon>indigoferoid/millettioid clade</taxon>
        <taxon>Phaseoleae</taxon>
        <taxon>Vigna</taxon>
    </lineage>
</organism>
<evidence type="ECO:0000256" key="5">
    <source>
        <dbReference type="ARBA" id="ARBA00022737"/>
    </source>
</evidence>
<dbReference type="NCBIfam" id="TIGR01126">
    <property type="entry name" value="pdi_dom"/>
    <property type="match status" value="2"/>
</dbReference>
<dbReference type="PROSITE" id="PS00194">
    <property type="entry name" value="THIOREDOXIN_1"/>
    <property type="match status" value="2"/>
</dbReference>
<dbReference type="InterPro" id="IPR036249">
    <property type="entry name" value="Thioredoxin-like_sf"/>
</dbReference>
<dbReference type="AlphaFoldDB" id="A0A0L9TWP4"/>